<sequence length="358" mass="39772">MRTGMSRVVSDMGGETGNQVLASELRDEPVRCPCSGAHFPQYLVIPHSKEGGGRCNWVVRLQHSTAAATYVYRNTRIQPRFVAPASRELGINKRMPVNNKDVRRQNMALVPGIVTTAVVILITCQRANSVPRHVRDDTSCTVQHQAVTAVSHTSITFNATRDMAGTLVCSEVFSNGTVVSANCTQDIAYPLQVDKVNVTINLENWTFTAEVVTSRVFSSLSRYSMFINEVNIDIYQQYYVGPIEIASKPSFELYTNSTTGLEYHRGTVTTSWSLPSKRGDYYYTLLFVPHWTTSNFILKKVSKRLFASGLLKILEPSPPETNCSLTYVPEVGQWTACAAQCRWGVRQAGCSGSREMTS</sequence>
<comment type="caution">
    <text evidence="1">The sequence shown here is derived from an EMBL/GenBank/DDBJ whole genome shotgun (WGS) entry which is preliminary data.</text>
</comment>
<dbReference type="OrthoDB" id="6217402at2759"/>
<name>A0A2T7P107_POMCA</name>
<keyword evidence="2" id="KW-1185">Reference proteome</keyword>
<dbReference type="AlphaFoldDB" id="A0A2T7P107"/>
<reference evidence="1 2" key="1">
    <citation type="submission" date="2018-04" db="EMBL/GenBank/DDBJ databases">
        <title>The genome of golden apple snail Pomacea canaliculata provides insight into stress tolerance and invasive adaptation.</title>
        <authorList>
            <person name="Liu C."/>
            <person name="Liu B."/>
            <person name="Ren Y."/>
            <person name="Zhang Y."/>
            <person name="Wang H."/>
            <person name="Li S."/>
            <person name="Jiang F."/>
            <person name="Yin L."/>
            <person name="Zhang G."/>
            <person name="Qian W."/>
            <person name="Fan W."/>
        </authorList>
    </citation>
    <scope>NUCLEOTIDE SEQUENCE [LARGE SCALE GENOMIC DNA]</scope>
    <source>
        <strain evidence="1">SZHN2017</strain>
        <tissue evidence="1">Muscle</tissue>
    </source>
</reference>
<dbReference type="EMBL" id="PZQS01000007">
    <property type="protein sequence ID" value="PVD27108.1"/>
    <property type="molecule type" value="Genomic_DNA"/>
</dbReference>
<evidence type="ECO:0000313" key="1">
    <source>
        <dbReference type="EMBL" id="PVD27108.1"/>
    </source>
</evidence>
<proteinExistence type="predicted"/>
<accession>A0A2T7P107</accession>
<organism evidence="1 2">
    <name type="scientific">Pomacea canaliculata</name>
    <name type="common">Golden apple snail</name>
    <dbReference type="NCBI Taxonomy" id="400727"/>
    <lineage>
        <taxon>Eukaryota</taxon>
        <taxon>Metazoa</taxon>
        <taxon>Spiralia</taxon>
        <taxon>Lophotrochozoa</taxon>
        <taxon>Mollusca</taxon>
        <taxon>Gastropoda</taxon>
        <taxon>Caenogastropoda</taxon>
        <taxon>Architaenioglossa</taxon>
        <taxon>Ampullarioidea</taxon>
        <taxon>Ampullariidae</taxon>
        <taxon>Pomacea</taxon>
    </lineage>
</organism>
<evidence type="ECO:0000313" key="2">
    <source>
        <dbReference type="Proteomes" id="UP000245119"/>
    </source>
</evidence>
<dbReference type="Proteomes" id="UP000245119">
    <property type="component" value="Linkage Group LG7"/>
</dbReference>
<gene>
    <name evidence="1" type="ORF">C0Q70_12259</name>
</gene>
<protein>
    <submittedName>
        <fullName evidence="1">Uncharacterized protein</fullName>
    </submittedName>
</protein>